<dbReference type="GO" id="GO:0042602">
    <property type="term" value="F:riboflavin reductase (NADPH) activity"/>
    <property type="evidence" value="ECO:0007669"/>
    <property type="project" value="TreeGrafter"/>
</dbReference>
<sequence>MTLVRPLQGRSEPVSAEAFRAAMRNLAGGVSIIATGRGEDRRGLTVTAVTAVTSTPPMLAVFVNQSAEAHDVIKGTGAFCVSVLAAGHVPEAALFSGQNGLKGAIRFAPQDWDSLVTGSPALTSAVANIDCELIECIGLGSHTMFLGQVIGTRCDDGAPPLIYLRAAYHTPDPLSRPSE</sequence>
<proteinExistence type="inferred from homology"/>
<gene>
    <name evidence="4" type="ORF">DDE23_13820</name>
</gene>
<evidence type="ECO:0000256" key="1">
    <source>
        <dbReference type="ARBA" id="ARBA00008898"/>
    </source>
</evidence>
<evidence type="ECO:0000256" key="2">
    <source>
        <dbReference type="ARBA" id="ARBA00023002"/>
    </source>
</evidence>
<evidence type="ECO:0000313" key="5">
    <source>
        <dbReference type="Proteomes" id="UP000244810"/>
    </source>
</evidence>
<dbReference type="RefSeq" id="WP_107752335.1">
    <property type="nucleotide sequence ID" value="NZ_QBKF01000007.1"/>
</dbReference>
<dbReference type="GO" id="GO:0010181">
    <property type="term" value="F:FMN binding"/>
    <property type="evidence" value="ECO:0007669"/>
    <property type="project" value="InterPro"/>
</dbReference>
<dbReference type="InterPro" id="IPR002563">
    <property type="entry name" value="Flavin_Rdtase-like_dom"/>
</dbReference>
<dbReference type="InterPro" id="IPR012349">
    <property type="entry name" value="Split_barrel_FMN-bd"/>
</dbReference>
<feature type="domain" description="Flavin reductase like" evidence="3">
    <location>
        <begin position="23"/>
        <end position="170"/>
    </location>
</feature>
<dbReference type="AlphaFoldDB" id="A0A2T7UPX2"/>
<name>A0A2T7UPX2_9RHOB</name>
<dbReference type="OrthoDB" id="9789254at2"/>
<dbReference type="PANTHER" id="PTHR30466:SF11">
    <property type="entry name" value="FLAVIN-DEPENDENT MONOOXYGENASE, REDUCTASE SUBUNIT HSAB"/>
    <property type="match status" value="1"/>
</dbReference>
<evidence type="ECO:0000259" key="3">
    <source>
        <dbReference type="SMART" id="SM00903"/>
    </source>
</evidence>
<comment type="caution">
    <text evidence="4">The sequence shown here is derived from an EMBL/GenBank/DDBJ whole genome shotgun (WGS) entry which is preliminary data.</text>
</comment>
<dbReference type="PANTHER" id="PTHR30466">
    <property type="entry name" value="FLAVIN REDUCTASE"/>
    <property type="match status" value="1"/>
</dbReference>
<keyword evidence="5" id="KW-1185">Reference proteome</keyword>
<dbReference type="SUPFAM" id="SSF50475">
    <property type="entry name" value="FMN-binding split barrel"/>
    <property type="match status" value="1"/>
</dbReference>
<keyword evidence="2" id="KW-0560">Oxidoreductase</keyword>
<dbReference type="InterPro" id="IPR050268">
    <property type="entry name" value="NADH-dep_flavin_reductase"/>
</dbReference>
<reference evidence="4 5" key="1">
    <citation type="journal article" date="2011" name="Syst. Appl. Microbiol.">
        <title>Defluviimonas denitrificans gen. nov., sp. nov., and Pararhodobacter aggregans gen. nov., sp. nov., non-phototrophic Rhodobacteraceae from the biofilter of a marine aquaculture.</title>
        <authorList>
            <person name="Foesel B.U."/>
            <person name="Drake H.L."/>
            <person name="Schramm A."/>
        </authorList>
    </citation>
    <scope>NUCLEOTIDE SEQUENCE [LARGE SCALE GENOMIC DNA]</scope>
    <source>
        <strain evidence="4 5">D1-19</strain>
    </source>
</reference>
<dbReference type="Pfam" id="PF01613">
    <property type="entry name" value="Flavin_Reduct"/>
    <property type="match status" value="1"/>
</dbReference>
<dbReference type="SMART" id="SM00903">
    <property type="entry name" value="Flavin_Reduct"/>
    <property type="match status" value="1"/>
</dbReference>
<accession>A0A2T7UPX2</accession>
<dbReference type="Proteomes" id="UP000244810">
    <property type="component" value="Unassembled WGS sequence"/>
</dbReference>
<organism evidence="4 5">
    <name type="scientific">Pararhodobacter aggregans</name>
    <dbReference type="NCBI Taxonomy" id="404875"/>
    <lineage>
        <taxon>Bacteria</taxon>
        <taxon>Pseudomonadati</taxon>
        <taxon>Pseudomonadota</taxon>
        <taxon>Alphaproteobacteria</taxon>
        <taxon>Rhodobacterales</taxon>
        <taxon>Paracoccaceae</taxon>
        <taxon>Pararhodobacter</taxon>
    </lineage>
</organism>
<evidence type="ECO:0000313" key="4">
    <source>
        <dbReference type="EMBL" id="PVE46763.1"/>
    </source>
</evidence>
<protein>
    <recommendedName>
        <fullName evidence="3">Flavin reductase like domain-containing protein</fullName>
    </recommendedName>
</protein>
<dbReference type="EMBL" id="QDDR01000007">
    <property type="protein sequence ID" value="PVE46763.1"/>
    <property type="molecule type" value="Genomic_DNA"/>
</dbReference>
<dbReference type="Gene3D" id="2.30.110.10">
    <property type="entry name" value="Electron Transport, Fmn-binding Protein, Chain A"/>
    <property type="match status" value="1"/>
</dbReference>
<comment type="similarity">
    <text evidence="1">Belongs to the non-flavoprotein flavin reductase family.</text>
</comment>